<organism evidence="2 3">
    <name type="scientific">Candidatus Dojkabacteria bacterium CG_4_10_14_0_2_um_filter_Dojkabacteria_WS6_41_15</name>
    <dbReference type="NCBI Taxonomy" id="2014249"/>
    <lineage>
        <taxon>Bacteria</taxon>
        <taxon>Candidatus Dojkabacteria</taxon>
    </lineage>
</organism>
<gene>
    <name evidence="2" type="ORF">COX64_01415</name>
</gene>
<comment type="caution">
    <text evidence="2">The sequence shown here is derived from an EMBL/GenBank/DDBJ whole genome shotgun (WGS) entry which is preliminary data.</text>
</comment>
<dbReference type="InterPro" id="IPR045857">
    <property type="entry name" value="O16G_dom_2"/>
</dbReference>
<proteinExistence type="predicted"/>
<dbReference type="SUPFAM" id="SSF51445">
    <property type="entry name" value="(Trans)glycosidases"/>
    <property type="match status" value="1"/>
</dbReference>
<dbReference type="AlphaFoldDB" id="A0A2M7W2I6"/>
<dbReference type="Pfam" id="PF00128">
    <property type="entry name" value="Alpha-amylase"/>
    <property type="match status" value="1"/>
</dbReference>
<dbReference type="SMART" id="SM00642">
    <property type="entry name" value="Aamy"/>
    <property type="match status" value="1"/>
</dbReference>
<dbReference type="InterPro" id="IPR017853">
    <property type="entry name" value="GH"/>
</dbReference>
<protein>
    <recommendedName>
        <fullName evidence="1">Glycosyl hydrolase family 13 catalytic domain-containing protein</fullName>
    </recommendedName>
</protein>
<dbReference type="GO" id="GO:0005975">
    <property type="term" value="P:carbohydrate metabolic process"/>
    <property type="evidence" value="ECO:0007669"/>
    <property type="project" value="InterPro"/>
</dbReference>
<accession>A0A2M7W2I6</accession>
<evidence type="ECO:0000259" key="1">
    <source>
        <dbReference type="SMART" id="SM00642"/>
    </source>
</evidence>
<dbReference type="PANTHER" id="PTHR10357:SF214">
    <property type="entry name" value="GLUCOSYLGLYCERATE PHOSPHORYLASE"/>
    <property type="match status" value="1"/>
</dbReference>
<dbReference type="Gene3D" id="3.20.20.80">
    <property type="entry name" value="Glycosidases"/>
    <property type="match status" value="1"/>
</dbReference>
<dbReference type="EMBL" id="PFQB01000031">
    <property type="protein sequence ID" value="PJA14950.1"/>
    <property type="molecule type" value="Genomic_DNA"/>
</dbReference>
<evidence type="ECO:0000313" key="3">
    <source>
        <dbReference type="Proteomes" id="UP000228952"/>
    </source>
</evidence>
<name>A0A2M7W2I6_9BACT</name>
<sequence length="553" mass="63108">MLGTDFKTKLSSLYGDKQGALLFQKIKLLLKDFKAYRNSNPPALWDEKDIALITYADAFSDKKKGSLQVLQTFLKQYIQDRFSIVHILPFAPYSSDRGFSIIDHKKVKKEFGSWKDISNIAAQYRLMIDLVSNHVSVQHRWFQALLRGSDKYEDYFIWYPPNALPSEEAIKNVRRGRAAPLLNPFTTSKGVRYLWSTYSVGNIIDQIDLNYHNPIVLLEMVKILLFYLSMNVSILRFDGIGGLWKELGTNCKHLPQNHLIASVFRDILNGVRSNTLMFTETTTASITENSSYLSEEEAHAVYNFSLAPLVLFSLYTGSTTKLSAFAQNMKVQKGNTYFNILDIHDGINMYSVSSELEPQELEVIYNNAKQKGAVFSYRKLPNGDTSIKEMHMTWWSALNEGSNQPFEIQLRKFLTTRAVALSLKGVPGIYYLSLFGTKNDVDAYTKSNHGRDMNRTKISYPEIVTQLSKPQSKEAKIFNGLMALLEKRKSLTAFHPDAEQEIVTLDSRLFSLVRGAGKDKVLALHNLSADTVNVTYLRRTYALEPYSYIWQEL</sequence>
<feature type="domain" description="Glycosyl hydrolase family 13 catalytic" evidence="1">
    <location>
        <begin position="53"/>
        <end position="488"/>
    </location>
</feature>
<dbReference type="InterPro" id="IPR006047">
    <property type="entry name" value="GH13_cat_dom"/>
</dbReference>
<dbReference type="PANTHER" id="PTHR10357">
    <property type="entry name" value="ALPHA-AMYLASE FAMILY MEMBER"/>
    <property type="match status" value="1"/>
</dbReference>
<evidence type="ECO:0000313" key="2">
    <source>
        <dbReference type="EMBL" id="PJA14950.1"/>
    </source>
</evidence>
<dbReference type="Proteomes" id="UP000228952">
    <property type="component" value="Unassembled WGS sequence"/>
</dbReference>
<dbReference type="Gene3D" id="3.90.400.10">
    <property type="entry name" value="Oligo-1,6-glucosidase, Domain 2"/>
    <property type="match status" value="1"/>
</dbReference>
<reference evidence="3" key="1">
    <citation type="submission" date="2017-09" db="EMBL/GenBank/DDBJ databases">
        <title>Depth-based differentiation of microbial function through sediment-hosted aquifers and enrichment of novel symbionts in the deep terrestrial subsurface.</title>
        <authorList>
            <person name="Probst A.J."/>
            <person name="Ladd B."/>
            <person name="Jarett J.K."/>
            <person name="Geller-Mcgrath D.E."/>
            <person name="Sieber C.M.K."/>
            <person name="Emerson J.B."/>
            <person name="Anantharaman K."/>
            <person name="Thomas B.C."/>
            <person name="Malmstrom R."/>
            <person name="Stieglmeier M."/>
            <person name="Klingl A."/>
            <person name="Woyke T."/>
            <person name="Ryan C.M."/>
            <person name="Banfield J.F."/>
        </authorList>
    </citation>
    <scope>NUCLEOTIDE SEQUENCE [LARGE SCALE GENOMIC DNA]</scope>
</reference>